<gene>
    <name evidence="3" type="ORF">NCTC13102_00332</name>
</gene>
<feature type="compositionally biased region" description="Polar residues" evidence="1">
    <location>
        <begin position="69"/>
        <end position="96"/>
    </location>
</feature>
<dbReference type="InterPro" id="IPR040977">
    <property type="entry name" value="HP1451_C"/>
</dbReference>
<dbReference type="RefSeq" id="WP_258399790.1">
    <property type="nucleotide sequence ID" value="NZ_UAWL01000006.1"/>
</dbReference>
<dbReference type="SMART" id="SM01245">
    <property type="entry name" value="Jag_N"/>
    <property type="match status" value="1"/>
</dbReference>
<proteinExistence type="predicted"/>
<dbReference type="Gene3D" id="3.30.300.20">
    <property type="match status" value="1"/>
</dbReference>
<dbReference type="Gene3D" id="3.30.30.80">
    <property type="entry name" value="probable RNA-binding protein from clostridium symbiosum atcc 14940"/>
    <property type="match status" value="1"/>
</dbReference>
<dbReference type="InterPro" id="IPR015946">
    <property type="entry name" value="KH_dom-like_a/b"/>
</dbReference>
<dbReference type="Pfam" id="PF18472">
    <property type="entry name" value="HP1451_C"/>
    <property type="match status" value="1"/>
</dbReference>
<protein>
    <submittedName>
        <fullName evidence="3">RNA-binding protein Jag</fullName>
    </submittedName>
</protein>
<evidence type="ECO:0000256" key="1">
    <source>
        <dbReference type="SAM" id="MobiDB-lite"/>
    </source>
</evidence>
<dbReference type="Gene3D" id="3.30.1370.180">
    <property type="match status" value="1"/>
</dbReference>
<dbReference type="Proteomes" id="UP000250166">
    <property type="component" value="Unassembled WGS sequence"/>
</dbReference>
<sequence>MKKITANTLQEAITQAANEFGCSVTEIEYEVIQYESKGFLGFGKKQAIIIANMTNATNTADTTLISHAQKPNSSYQSAYQSTHKNPHQNPRPNTYQAAPHIKQSESKTPSQDTSHQTNQTNEFFDASEFINQTHQSLYQPPYQSLNRPSTQPQNQHTTKEHKLQTKQEVIDEITAHIKEMFSYMPYKIDKIEVSFFDAQTLYIFLDGADSALLIGERGYRYKAFSYLLFNWIQPTYGYNVRLEIAEFLKNQEEAIDSYLVGIIHEVKREGRAQTKPLDGILAFIALKKLREVFPDKYISFRQNNQNERYIIINDFYR</sequence>
<dbReference type="PANTHER" id="PTHR35800:SF1">
    <property type="entry name" value="RNA-BINDING PROTEIN KHPB"/>
    <property type="match status" value="1"/>
</dbReference>
<name>A0A2X3BED4_9HELI</name>
<feature type="region of interest" description="Disordered" evidence="1">
    <location>
        <begin position="139"/>
        <end position="163"/>
    </location>
</feature>
<feature type="compositionally biased region" description="Polar residues" evidence="1">
    <location>
        <begin position="106"/>
        <end position="118"/>
    </location>
</feature>
<dbReference type="InterPro" id="IPR039247">
    <property type="entry name" value="KhpB"/>
</dbReference>
<dbReference type="AlphaFoldDB" id="A0A2X3BED4"/>
<dbReference type="EMBL" id="UAWL01000006">
    <property type="protein sequence ID" value="SQB97726.1"/>
    <property type="molecule type" value="Genomic_DNA"/>
</dbReference>
<dbReference type="InterPro" id="IPR038247">
    <property type="entry name" value="Jag_N_dom_sf"/>
</dbReference>
<feature type="region of interest" description="Disordered" evidence="1">
    <location>
        <begin position="69"/>
        <end position="118"/>
    </location>
</feature>
<evidence type="ECO:0000259" key="2">
    <source>
        <dbReference type="SMART" id="SM01245"/>
    </source>
</evidence>
<dbReference type="GO" id="GO:0003723">
    <property type="term" value="F:RNA binding"/>
    <property type="evidence" value="ECO:0007669"/>
    <property type="project" value="InterPro"/>
</dbReference>
<evidence type="ECO:0000313" key="4">
    <source>
        <dbReference type="Proteomes" id="UP000250166"/>
    </source>
</evidence>
<organism evidence="3 4">
    <name type="scientific">Helicobacter fennelliae</name>
    <dbReference type="NCBI Taxonomy" id="215"/>
    <lineage>
        <taxon>Bacteria</taxon>
        <taxon>Pseudomonadati</taxon>
        <taxon>Campylobacterota</taxon>
        <taxon>Epsilonproteobacteria</taxon>
        <taxon>Campylobacterales</taxon>
        <taxon>Helicobacteraceae</taxon>
        <taxon>Helicobacter</taxon>
    </lineage>
</organism>
<reference evidence="3 4" key="1">
    <citation type="submission" date="2018-06" db="EMBL/GenBank/DDBJ databases">
        <authorList>
            <consortium name="Pathogen Informatics"/>
            <person name="Doyle S."/>
        </authorList>
    </citation>
    <scope>NUCLEOTIDE SEQUENCE [LARGE SCALE GENOMIC DNA]</scope>
    <source>
        <strain evidence="3 4">NCTC13102</strain>
    </source>
</reference>
<dbReference type="PANTHER" id="PTHR35800">
    <property type="entry name" value="PROTEIN JAG"/>
    <property type="match status" value="1"/>
</dbReference>
<dbReference type="Pfam" id="PF14804">
    <property type="entry name" value="Jag_N"/>
    <property type="match status" value="1"/>
</dbReference>
<feature type="domain" description="RNA-binding protein KhpB N-terminal" evidence="2">
    <location>
        <begin position="3"/>
        <end position="54"/>
    </location>
</feature>
<feature type="compositionally biased region" description="Polar residues" evidence="1">
    <location>
        <begin position="139"/>
        <end position="156"/>
    </location>
</feature>
<evidence type="ECO:0000313" key="3">
    <source>
        <dbReference type="EMBL" id="SQB97726.1"/>
    </source>
</evidence>
<dbReference type="InterPro" id="IPR032782">
    <property type="entry name" value="KhpB_N"/>
</dbReference>
<accession>A0A2X3BED4</accession>